<dbReference type="NCBIfam" id="NF003009">
    <property type="entry name" value="PRK03826.1"/>
    <property type="match status" value="1"/>
</dbReference>
<protein>
    <submittedName>
        <fullName evidence="2">5'-deoxynucleotidase</fullName>
        <ecNumber evidence="2">3.1.3.89</ecNumber>
    </submittedName>
</protein>
<gene>
    <name evidence="2" type="ORF">EHS13_24315</name>
</gene>
<evidence type="ECO:0000256" key="1">
    <source>
        <dbReference type="ARBA" id="ARBA00022801"/>
    </source>
</evidence>
<dbReference type="Proteomes" id="UP000426246">
    <property type="component" value="Chromosome"/>
</dbReference>
<evidence type="ECO:0000313" key="2">
    <source>
        <dbReference type="EMBL" id="QGQ97789.1"/>
    </source>
</evidence>
<keyword evidence="1 2" id="KW-0378">Hydrolase</keyword>
<dbReference type="GO" id="GO:0005737">
    <property type="term" value="C:cytoplasm"/>
    <property type="evidence" value="ECO:0007669"/>
    <property type="project" value="TreeGrafter"/>
</dbReference>
<dbReference type="EC" id="3.1.3.89" evidence="2"/>
<dbReference type="KEGG" id="ppsc:EHS13_24315"/>
<dbReference type="Pfam" id="PF12917">
    <property type="entry name" value="YfbR-like"/>
    <property type="match status" value="1"/>
</dbReference>
<dbReference type="OrthoDB" id="9812744at2"/>
<dbReference type="PANTHER" id="PTHR11845:SF13">
    <property type="entry name" value="5'-DEOXYNUCLEOTIDASE HDDC2"/>
    <property type="match status" value="1"/>
</dbReference>
<reference evidence="3" key="1">
    <citation type="submission" date="2018-11" db="EMBL/GenBank/DDBJ databases">
        <title>Complete genome sequence of Paenibacillus sp. ML311-T8.</title>
        <authorList>
            <person name="Nam Y.-D."/>
            <person name="Kang J."/>
            <person name="Chung W.-H."/>
            <person name="Park Y.S."/>
        </authorList>
    </citation>
    <scope>NUCLEOTIDE SEQUENCE [LARGE SCALE GENOMIC DNA]</scope>
    <source>
        <strain evidence="3">ML311-T8</strain>
    </source>
</reference>
<sequence length="192" mass="22263">MDSYNFPAFLYRMKNIYRWSLMRNTDHESVALHSYYVSIWTHLLCSVANEIYKKDVPTDKIVSMALFHDATEVFVGDIAQPVKHSSPEILEHFREIERSAAVTLMNMLPAELQSVYRPLILEHDPELYKFVKGGDLLDAYLKCVSELNAGNSEFSYAKKQILESLRKLEMPEVNYFLTHMAPAFEMTIDELT</sequence>
<dbReference type="EMBL" id="CP034235">
    <property type="protein sequence ID" value="QGQ97789.1"/>
    <property type="molecule type" value="Genomic_DNA"/>
</dbReference>
<evidence type="ECO:0000313" key="3">
    <source>
        <dbReference type="Proteomes" id="UP000426246"/>
    </source>
</evidence>
<proteinExistence type="predicted"/>
<organism evidence="2 3">
    <name type="scientific">Paenibacillus psychroresistens</name>
    <dbReference type="NCBI Taxonomy" id="1778678"/>
    <lineage>
        <taxon>Bacteria</taxon>
        <taxon>Bacillati</taxon>
        <taxon>Bacillota</taxon>
        <taxon>Bacilli</taxon>
        <taxon>Bacillales</taxon>
        <taxon>Paenibacillaceae</taxon>
        <taxon>Paenibacillus</taxon>
    </lineage>
</organism>
<name>A0A6B8RP41_9BACL</name>
<dbReference type="AlphaFoldDB" id="A0A6B8RP41"/>
<dbReference type="PANTHER" id="PTHR11845">
    <property type="entry name" value="5'-DEOXYNUCLEOTIDASE HDDC2"/>
    <property type="match status" value="1"/>
</dbReference>
<keyword evidence="3" id="KW-1185">Reference proteome</keyword>
<dbReference type="InterPro" id="IPR039356">
    <property type="entry name" value="YfbR/HDDC2"/>
</dbReference>
<dbReference type="Gene3D" id="1.10.3210.10">
    <property type="entry name" value="Hypothetical protein af1432"/>
    <property type="match status" value="1"/>
</dbReference>
<dbReference type="SUPFAM" id="SSF109604">
    <property type="entry name" value="HD-domain/PDEase-like"/>
    <property type="match status" value="1"/>
</dbReference>
<accession>A0A6B8RP41</accession>
<dbReference type="GO" id="GO:0002953">
    <property type="term" value="F:5'-deoxynucleotidase activity"/>
    <property type="evidence" value="ECO:0007669"/>
    <property type="project" value="UniProtKB-EC"/>
</dbReference>
<dbReference type="RefSeq" id="WP_155702889.1">
    <property type="nucleotide sequence ID" value="NZ_CP034235.1"/>
</dbReference>